<evidence type="ECO:0000259" key="2">
    <source>
        <dbReference type="Pfam" id="PF13470"/>
    </source>
</evidence>
<keyword evidence="1" id="KW-0812">Transmembrane</keyword>
<keyword evidence="1" id="KW-1133">Transmembrane helix</keyword>
<name>A0ABN8AF35_9PROT</name>
<feature type="transmembrane region" description="Helical" evidence="1">
    <location>
        <begin position="12"/>
        <end position="34"/>
    </location>
</feature>
<dbReference type="InterPro" id="IPR002850">
    <property type="entry name" value="PIN_toxin-like"/>
</dbReference>
<dbReference type="SUPFAM" id="SSF88723">
    <property type="entry name" value="PIN domain-like"/>
    <property type="match status" value="1"/>
</dbReference>
<evidence type="ECO:0000313" key="3">
    <source>
        <dbReference type="EMBL" id="CAG9931355.1"/>
    </source>
</evidence>
<organism evidence="3 4">
    <name type="scientific">Candidatus Nitrotoga arctica</name>
    <dbReference type="NCBI Taxonomy" id="453162"/>
    <lineage>
        <taxon>Bacteria</taxon>
        <taxon>Pseudomonadati</taxon>
        <taxon>Pseudomonadota</taxon>
        <taxon>Betaproteobacteria</taxon>
        <taxon>Nitrosomonadales</taxon>
        <taxon>Gallionellaceae</taxon>
        <taxon>Candidatus Nitrotoga</taxon>
    </lineage>
</organism>
<keyword evidence="1" id="KW-0472">Membrane</keyword>
<dbReference type="PANTHER" id="PTHR34610">
    <property type="entry name" value="SSL7007 PROTEIN"/>
    <property type="match status" value="1"/>
</dbReference>
<dbReference type="EMBL" id="OU912926">
    <property type="protein sequence ID" value="CAG9931355.1"/>
    <property type="molecule type" value="Genomic_DNA"/>
</dbReference>
<keyword evidence="4" id="KW-1185">Reference proteome</keyword>
<dbReference type="Pfam" id="PF13470">
    <property type="entry name" value="PIN_3"/>
    <property type="match status" value="1"/>
</dbReference>
<gene>
    <name evidence="3" type="ORF">NTG6680_0102</name>
</gene>
<reference evidence="3 4" key="1">
    <citation type="submission" date="2021-10" db="EMBL/GenBank/DDBJ databases">
        <authorList>
            <person name="Koch H."/>
        </authorList>
    </citation>
    <scope>NUCLEOTIDE SEQUENCE [LARGE SCALE GENOMIC DNA]</scope>
    <source>
        <strain evidence="3">6680</strain>
    </source>
</reference>
<proteinExistence type="predicted"/>
<evidence type="ECO:0000256" key="1">
    <source>
        <dbReference type="SAM" id="Phobius"/>
    </source>
</evidence>
<evidence type="ECO:0000313" key="4">
    <source>
        <dbReference type="Proteomes" id="UP000839052"/>
    </source>
</evidence>
<protein>
    <submittedName>
        <fullName evidence="3">Twitching motility protein PilT</fullName>
    </submittedName>
</protein>
<dbReference type="PANTHER" id="PTHR34610:SF4">
    <property type="entry name" value="SLL8027 PROTEIN"/>
    <property type="match status" value="1"/>
</dbReference>
<sequence>MLGHVGPKNNMRVVLDTNVILSALLFANGNLAWLRKAWQAKSIRPVISNATKEDLFDSLDYPKFNLSIAEQDLLLEDFFPYCETASISNWMPSHGIFSQVFLAVAHKAKVDALVTVEKDLLALRGSFTPSIFTVEELRKRLQEERLA</sequence>
<dbReference type="InterPro" id="IPR029060">
    <property type="entry name" value="PIN-like_dom_sf"/>
</dbReference>
<dbReference type="InterPro" id="IPR002716">
    <property type="entry name" value="PIN_dom"/>
</dbReference>
<dbReference type="NCBIfam" id="TIGR00305">
    <property type="entry name" value="putative toxin-antitoxin system toxin component, PIN family"/>
    <property type="match status" value="1"/>
</dbReference>
<accession>A0ABN8AF35</accession>
<feature type="domain" description="PIN" evidence="2">
    <location>
        <begin position="12"/>
        <end position="116"/>
    </location>
</feature>
<dbReference type="Proteomes" id="UP000839052">
    <property type="component" value="Chromosome"/>
</dbReference>